<proteinExistence type="predicted"/>
<dbReference type="RefSeq" id="WP_181600563.1">
    <property type="nucleotide sequence ID" value="NZ_CP059378.1"/>
</dbReference>
<dbReference type="Proteomes" id="UP000512286">
    <property type="component" value="Chromosome"/>
</dbReference>
<sequence length="48" mass="5235">MGLIDGIVLKITRKLFRNAKALTKQLYGIMILNVVKISRCGGMADALS</sequence>
<dbReference type="AlphaFoldDB" id="A0A7D6VXW0"/>
<organism evidence="1 2">
    <name type="scientific">Clostridium intestinale</name>
    <dbReference type="NCBI Taxonomy" id="36845"/>
    <lineage>
        <taxon>Bacteria</taxon>
        <taxon>Bacillati</taxon>
        <taxon>Bacillota</taxon>
        <taxon>Clostridia</taxon>
        <taxon>Eubacteriales</taxon>
        <taxon>Clostridiaceae</taxon>
        <taxon>Clostridium</taxon>
    </lineage>
</organism>
<name>A0A7D6VXW0_9CLOT</name>
<accession>A0A7D6VXW0</accession>
<dbReference type="EMBL" id="CP059378">
    <property type="protein sequence ID" value="QLY78105.1"/>
    <property type="molecule type" value="Genomic_DNA"/>
</dbReference>
<gene>
    <name evidence="1" type="ORF">HZF06_13500</name>
</gene>
<evidence type="ECO:0000313" key="1">
    <source>
        <dbReference type="EMBL" id="QLY78105.1"/>
    </source>
</evidence>
<protein>
    <submittedName>
        <fullName evidence="1">Uncharacterized protein</fullName>
    </submittedName>
</protein>
<reference evidence="1 2" key="1">
    <citation type="submission" date="2020-07" db="EMBL/GenBank/DDBJ databases">
        <title>Electron transfer.</title>
        <authorList>
            <person name="Huang L."/>
            <person name="Liu X."/>
            <person name="Zhou S."/>
        </authorList>
    </citation>
    <scope>NUCLEOTIDE SEQUENCE [LARGE SCALE GENOMIC DNA]</scope>
    <source>
        <strain evidence="1 2">Lx1</strain>
    </source>
</reference>
<evidence type="ECO:0000313" key="2">
    <source>
        <dbReference type="Proteomes" id="UP000512286"/>
    </source>
</evidence>
<dbReference type="KEGG" id="cint:HZF06_13500"/>